<evidence type="ECO:0000256" key="2">
    <source>
        <dbReference type="ARBA" id="ARBA00022771"/>
    </source>
</evidence>
<evidence type="ECO:0000259" key="5">
    <source>
        <dbReference type="PROSITE" id="PS51050"/>
    </source>
</evidence>
<feature type="region of interest" description="Disordered" evidence="4">
    <location>
        <begin position="1273"/>
        <end position="1393"/>
    </location>
</feature>
<proteinExistence type="predicted"/>
<dbReference type="Proteomes" id="UP000595140">
    <property type="component" value="Unassembled WGS sequence"/>
</dbReference>
<evidence type="ECO:0000256" key="4">
    <source>
        <dbReference type="SAM" id="MobiDB-lite"/>
    </source>
</evidence>
<feature type="region of interest" description="Disordered" evidence="4">
    <location>
        <begin position="814"/>
        <end position="871"/>
    </location>
</feature>
<feature type="region of interest" description="Disordered" evidence="4">
    <location>
        <begin position="118"/>
        <end position="172"/>
    </location>
</feature>
<evidence type="ECO:0000313" key="7">
    <source>
        <dbReference type="Proteomes" id="UP000595140"/>
    </source>
</evidence>
<feature type="compositionally biased region" description="Polar residues" evidence="4">
    <location>
        <begin position="1313"/>
        <end position="1331"/>
    </location>
</feature>
<keyword evidence="7" id="KW-1185">Reference proteome</keyword>
<feature type="region of interest" description="Disordered" evidence="4">
    <location>
        <begin position="884"/>
        <end position="1126"/>
    </location>
</feature>
<evidence type="ECO:0000256" key="1">
    <source>
        <dbReference type="ARBA" id="ARBA00022723"/>
    </source>
</evidence>
<feature type="compositionally biased region" description="Basic and acidic residues" evidence="4">
    <location>
        <begin position="316"/>
        <end position="329"/>
    </location>
</feature>
<feature type="compositionally biased region" description="Basic and acidic residues" evidence="4">
    <location>
        <begin position="1159"/>
        <end position="1174"/>
    </location>
</feature>
<reference evidence="6 7" key="1">
    <citation type="submission" date="2018-04" db="EMBL/GenBank/DDBJ databases">
        <authorList>
            <person name="Vogel A."/>
        </authorList>
    </citation>
    <scope>NUCLEOTIDE SEQUENCE [LARGE SCALE GENOMIC DNA]</scope>
</reference>
<feature type="compositionally biased region" description="Polar residues" evidence="4">
    <location>
        <begin position="222"/>
        <end position="237"/>
    </location>
</feature>
<accession>A0A484LBW9</accession>
<feature type="region of interest" description="Disordered" evidence="4">
    <location>
        <begin position="529"/>
        <end position="556"/>
    </location>
</feature>
<feature type="compositionally biased region" description="Basic and acidic residues" evidence="4">
    <location>
        <begin position="1095"/>
        <end position="1113"/>
    </location>
</feature>
<feature type="compositionally biased region" description="Basic and acidic residues" evidence="4">
    <location>
        <begin position="547"/>
        <end position="556"/>
    </location>
</feature>
<keyword evidence="3" id="KW-0862">Zinc</keyword>
<evidence type="ECO:0000313" key="6">
    <source>
        <dbReference type="EMBL" id="VFQ73917.1"/>
    </source>
</evidence>
<sequence>MIHVSKGDVRKGLGVGREMGEVELEEGEALYYGNNTNSGYNDDSIIDPDIALSYIDEKLQHVLGHFQKDFEGGVSAENLGSKFGGYGSFLPTYQRSPPAPDIKTAPEVHSNIRPRSPNLTHFEGGGQNSFISSNTSVSTKSRPTSTNSLLVPASRVPAPNPEINSCIPPTRPEEHASVCRTLKKPAEHSDLKSLKVRIRVGSENLSTTKNAELYSGLGLDASPSSSLDNSPTDSQGLSHDIQDAPDESPTSILQIMTSFPMHGGLLLSPLSDDLVNLKEKDLHWRKSGSKHMHKTNSEASGPLLNGSDGTRGSKKILGERKQSLHEKDVIGSGYGSDNQNCVGVSSNKESNHGNLACEESLSQTLKQPLLSNSYSSVSQMTVGPKKNDNLTANVRGSVKEKSIGHTTKEALEPVSSTEKNDRMMKSHGIISSSARGLGSEKANNTECGPSFSMKEGSDCVERNKDTDVPNIDTDSVLKPSVAPKLKSNNEAGTRLVKKQVSSGGKKKSRGTRIHDAYEGKILKDGLVTDSSLAHKTKRSSSGSTGRSRSDSKSVKNHFKSRDAYAEVFGSLEVEQEDDKFCSERTQSLEMLKGSDVKCENNMVEFSDAEKVVSEALEGEKQFAPTQHTSLVSSMKTITGTEHNPISASMAEVPVVKEDWVMCDKCQTWRLLPLGTDPESLPKKWHCKMLHWLPGHNRCGISEEETTKALRALYQFPTAVVTMSTSETQTHNQSDYPDRNLSGVASFDVSRSGLENKYIGLQVSDASGKKKHGSKDSSSESKQAGLMQSLSKINHSKGISNGSFNDNVQSHAVENGHKKHSRHLSISEKQSNKSKERSQVLDSSPSDGGAKNTKTKNKSETGLINSRASKKVKSDGLYYDNENWTVGTAGENTGHSSSSGMTKTMSMKDRHKYKDSKASDNDPHIHNPVNSSDGSLHGRKSDSKDSSKKRKFNDHSHSETYSKSVPGLDSKFHDSFDLHEETCENGQRKEKAARVSKSEVKESNGNRSNDGKDDRGIIKDQETRHDQVMDSSKRPLGTLQPSMAATSSSSKVSGSQRNKSNLQELRASPVESVSSSPLRIPTAVGESGKGSYQSGIEKDRTWNDVHNASHDRQDVLSGHIPSVKMNPDTASSVIEADDENKIVGTLPQRDQNAFLTHNSEQGKDEGRSNDGHLHDNSGTTKKKKSGKGSSSKPRDKNKSYKYEVDSFTVNDSLEKMPSGENIRAVKNKSLEKTANHSDTLAKDHNDTLVNENHKEVHSKLVGNNARDVKVEIVSGLDKEQGPVPNSGDERSCKNPISDGTNEVPTSGKAKSLQPLPSRSQNETSKCLQSIPGSQKEPAKLLSADECEDDASRARHGKKDQTQTSDRPSTLRHSTPILNKARDLDAPSPIRKDTPNQAAANAVKEATNLKHLADRLKNSGSSDSTGLYFQAALKFLTGAALFELCTTDSMKQIEMTQSGQIYSSTAKLCEFCAHEYERSKDMAAAALAYKCMEVAYMRVIYSSHSNANRYRNELQAALQIFPPGESPSSSASDIDNLNNPPVVDKGGLAKSVGSPQVTGAHVLTTRNRSNFTRLLKFAQEVSFAMEASKKSRAAFAAAILKIGENEQSKDGISSVKRALDFNFHDMDGLLRLVRVAMEEINR</sequence>
<protein>
    <recommendedName>
        <fullName evidence="5">CW-type domain-containing protein</fullName>
    </recommendedName>
</protein>
<dbReference type="Gene3D" id="3.30.40.100">
    <property type="match status" value="1"/>
</dbReference>
<dbReference type="PANTHER" id="PTHR46524">
    <property type="entry name" value="CW-TYPE ZINC FINGER"/>
    <property type="match status" value="1"/>
</dbReference>
<keyword evidence="2" id="KW-0863">Zinc-finger</keyword>
<evidence type="ECO:0000256" key="3">
    <source>
        <dbReference type="ARBA" id="ARBA00022833"/>
    </source>
</evidence>
<keyword evidence="1" id="KW-0479">Metal-binding</keyword>
<feature type="compositionally biased region" description="Basic residues" evidence="4">
    <location>
        <begin position="285"/>
        <end position="294"/>
    </location>
</feature>
<gene>
    <name evidence="6" type="ORF">CCAM_LOCUS15693</name>
</gene>
<feature type="region of interest" description="Disordered" evidence="4">
    <location>
        <begin position="434"/>
        <end position="515"/>
    </location>
</feature>
<feature type="compositionally biased region" description="Basic and acidic residues" evidence="4">
    <location>
        <begin position="455"/>
        <end position="467"/>
    </location>
</feature>
<dbReference type="Pfam" id="PF24756">
    <property type="entry name" value="THD_CWZF3-5-7"/>
    <property type="match status" value="1"/>
</dbReference>
<feature type="region of interest" description="Disordered" evidence="4">
    <location>
        <begin position="764"/>
        <end position="785"/>
    </location>
</feature>
<dbReference type="InterPro" id="IPR011124">
    <property type="entry name" value="Znf_CW"/>
</dbReference>
<feature type="region of interest" description="Disordered" evidence="4">
    <location>
        <begin position="222"/>
        <end position="247"/>
    </location>
</feature>
<feature type="compositionally biased region" description="Basic and acidic residues" evidence="4">
    <location>
        <begin position="914"/>
        <end position="924"/>
    </location>
</feature>
<feature type="region of interest" description="Disordered" evidence="4">
    <location>
        <begin position="285"/>
        <end position="338"/>
    </location>
</feature>
<feature type="compositionally biased region" description="Basic and acidic residues" evidence="4">
    <location>
        <begin position="829"/>
        <end position="838"/>
    </location>
</feature>
<dbReference type="EMBL" id="OOIL02001273">
    <property type="protein sequence ID" value="VFQ73917.1"/>
    <property type="molecule type" value="Genomic_DNA"/>
</dbReference>
<dbReference type="PROSITE" id="PS51050">
    <property type="entry name" value="ZF_CW"/>
    <property type="match status" value="1"/>
</dbReference>
<dbReference type="OrthoDB" id="757982at2759"/>
<dbReference type="InterPro" id="IPR056406">
    <property type="entry name" value="THD_CWZF3/5/7"/>
</dbReference>
<feature type="compositionally biased region" description="Low complexity" evidence="4">
    <location>
        <begin position="1041"/>
        <end position="1059"/>
    </location>
</feature>
<feature type="compositionally biased region" description="Basic and acidic residues" evidence="4">
    <location>
        <begin position="1378"/>
        <end position="1392"/>
    </location>
</feature>
<dbReference type="GO" id="GO:0008270">
    <property type="term" value="F:zinc ion binding"/>
    <property type="evidence" value="ECO:0007669"/>
    <property type="project" value="UniProtKB-KW"/>
</dbReference>
<dbReference type="PANTHER" id="PTHR46524:SF7">
    <property type="entry name" value="CW-TYPE ZINC FINGER"/>
    <property type="match status" value="1"/>
</dbReference>
<organism evidence="6 7">
    <name type="scientific">Cuscuta campestris</name>
    <dbReference type="NCBI Taxonomy" id="132261"/>
    <lineage>
        <taxon>Eukaryota</taxon>
        <taxon>Viridiplantae</taxon>
        <taxon>Streptophyta</taxon>
        <taxon>Embryophyta</taxon>
        <taxon>Tracheophyta</taxon>
        <taxon>Spermatophyta</taxon>
        <taxon>Magnoliopsida</taxon>
        <taxon>eudicotyledons</taxon>
        <taxon>Gunneridae</taxon>
        <taxon>Pentapetalae</taxon>
        <taxon>asterids</taxon>
        <taxon>lamiids</taxon>
        <taxon>Solanales</taxon>
        <taxon>Convolvulaceae</taxon>
        <taxon>Cuscuteae</taxon>
        <taxon>Cuscuta</taxon>
        <taxon>Cuscuta subgen. Grammica</taxon>
        <taxon>Cuscuta sect. Cleistogrammica</taxon>
    </lineage>
</organism>
<feature type="compositionally biased region" description="Basic and acidic residues" evidence="4">
    <location>
        <begin position="1191"/>
        <end position="1201"/>
    </location>
</feature>
<feature type="domain" description="CW-type" evidence="5">
    <location>
        <begin position="653"/>
        <end position="706"/>
    </location>
</feature>
<name>A0A484LBW9_9ASTE</name>
<feature type="compositionally biased region" description="Low complexity" evidence="4">
    <location>
        <begin position="892"/>
        <end position="904"/>
    </location>
</feature>
<dbReference type="InterPro" id="IPR055300">
    <property type="entry name" value="CWZF3/5/7"/>
</dbReference>
<dbReference type="Pfam" id="PF07496">
    <property type="entry name" value="zf-CW"/>
    <property type="match status" value="1"/>
</dbReference>
<feature type="compositionally biased region" description="Polar residues" evidence="4">
    <location>
        <begin position="1360"/>
        <end position="1375"/>
    </location>
</feature>
<feature type="compositionally biased region" description="Basic and acidic residues" evidence="4">
    <location>
        <begin position="969"/>
        <end position="1032"/>
    </location>
</feature>
<feature type="compositionally biased region" description="Polar residues" evidence="4">
    <location>
        <begin position="128"/>
        <end position="149"/>
    </location>
</feature>
<feature type="region of interest" description="Disordered" evidence="4">
    <location>
        <begin position="1158"/>
        <end position="1201"/>
    </location>
</feature>